<dbReference type="AlphaFoldDB" id="A0A6I9WXV9"/>
<evidence type="ECO:0000256" key="1">
    <source>
        <dbReference type="SAM" id="MobiDB-lite"/>
    </source>
</evidence>
<evidence type="ECO:0000313" key="3">
    <source>
        <dbReference type="Proteomes" id="UP000504615"/>
    </source>
</evidence>
<feature type="region of interest" description="Disordered" evidence="1">
    <location>
        <begin position="61"/>
        <end position="188"/>
    </location>
</feature>
<feature type="compositionally biased region" description="Acidic residues" evidence="1">
    <location>
        <begin position="64"/>
        <end position="81"/>
    </location>
</feature>
<reference evidence="4" key="1">
    <citation type="submission" date="2025-08" db="UniProtKB">
        <authorList>
            <consortium name="RefSeq"/>
        </authorList>
    </citation>
    <scope>IDENTIFICATION</scope>
</reference>
<feature type="chain" id="PRO_5026694674" evidence="2">
    <location>
        <begin position="21"/>
        <end position="575"/>
    </location>
</feature>
<name>A0A6I9WXV9_9HYME</name>
<dbReference type="KEGG" id="pbar:105434374"/>
<feature type="compositionally biased region" description="Polar residues" evidence="1">
    <location>
        <begin position="102"/>
        <end position="111"/>
    </location>
</feature>
<keyword evidence="3" id="KW-1185">Reference proteome</keyword>
<dbReference type="RefSeq" id="XP_011648399.1">
    <property type="nucleotide sequence ID" value="XM_011650097.1"/>
</dbReference>
<protein>
    <submittedName>
        <fullName evidence="4">Midasin-like</fullName>
    </submittedName>
</protein>
<feature type="compositionally biased region" description="Basic and acidic residues" evidence="1">
    <location>
        <begin position="148"/>
        <end position="169"/>
    </location>
</feature>
<keyword evidence="2" id="KW-0732">Signal</keyword>
<accession>A0A6I9WXV9</accession>
<feature type="region of interest" description="Disordered" evidence="1">
    <location>
        <begin position="510"/>
        <end position="538"/>
    </location>
</feature>
<dbReference type="Proteomes" id="UP000504615">
    <property type="component" value="Unplaced"/>
</dbReference>
<proteinExistence type="predicted"/>
<feature type="signal peptide" evidence="2">
    <location>
        <begin position="1"/>
        <end position="20"/>
    </location>
</feature>
<feature type="compositionally biased region" description="Polar residues" evidence="1">
    <location>
        <begin position="280"/>
        <end position="305"/>
    </location>
</feature>
<feature type="region of interest" description="Disordered" evidence="1">
    <location>
        <begin position="224"/>
        <end position="312"/>
    </location>
</feature>
<evidence type="ECO:0000256" key="2">
    <source>
        <dbReference type="SAM" id="SignalP"/>
    </source>
</evidence>
<sequence length="575" mass="66211">MKNRLYCIFVVLEILQSSICYTKIINETCRTKREVSISETSQSEEGTNYAKGIQEINLGHADEEKSDADLEENDTYQDNTEEERKISSRSNAEKSIDRNNVAKYSNLQPSNERSDYIEEADEDVAKQRDRNEEKSNLVRLSRNVNSDKYTDQDDRSSLYDDYEAKDVAKRGVLNGAEDYEEMKDDPSGMMEDMAAVQERESIDEPEKREISKDNRVKRDQAILKALDESKTNPDNSATLEESKIAAKEPYSPEVSRIEPAESFSKTPNDASEIKDIGSNKMISKNDSFKTQEPTSLVASPSQRDGSNAEYEKRVEEEIQRKIDSLKEEIQRDIEARQRIKDIEENNIKFNELQDEEYEDEGRQNSESEPIEKRQIIVKKSIQGIADNAATSKINEKHRSLKREPYKKRSNKINKLDTSKENENLKRRFVANRDKFSDRIPSNESFKKKREHIRQIFLMNNDQHQTKKRQSSSYISSSNGKAIKSGNELFTNPNLNSFLHTDNKMSQAYLPTSSENENNEREHPAEHSDSLVSLTGSSQELNSRLEKEYREAFGGLQNEPGNALARFKRIKRVLVS</sequence>
<dbReference type="OrthoDB" id="7610784at2759"/>
<gene>
    <name evidence="4" type="primary">LOC105434374</name>
</gene>
<dbReference type="GeneID" id="105434374"/>
<feature type="compositionally biased region" description="Basic and acidic residues" evidence="1">
    <location>
        <begin position="82"/>
        <end position="97"/>
    </location>
</feature>
<feature type="compositionally biased region" description="Basic and acidic residues" evidence="1">
    <location>
        <begin position="517"/>
        <end position="528"/>
    </location>
</feature>
<feature type="compositionally biased region" description="Basic and acidic residues" evidence="1">
    <location>
        <begin position="123"/>
        <end position="136"/>
    </location>
</feature>
<feature type="compositionally biased region" description="Polar residues" evidence="1">
    <location>
        <begin position="529"/>
        <end position="538"/>
    </location>
</feature>
<evidence type="ECO:0000313" key="4">
    <source>
        <dbReference type="RefSeq" id="XP_011648399.1"/>
    </source>
</evidence>
<organism evidence="3 4">
    <name type="scientific">Pogonomyrmex barbatus</name>
    <name type="common">red harvester ant</name>
    <dbReference type="NCBI Taxonomy" id="144034"/>
    <lineage>
        <taxon>Eukaryota</taxon>
        <taxon>Metazoa</taxon>
        <taxon>Ecdysozoa</taxon>
        <taxon>Arthropoda</taxon>
        <taxon>Hexapoda</taxon>
        <taxon>Insecta</taxon>
        <taxon>Pterygota</taxon>
        <taxon>Neoptera</taxon>
        <taxon>Endopterygota</taxon>
        <taxon>Hymenoptera</taxon>
        <taxon>Apocrita</taxon>
        <taxon>Aculeata</taxon>
        <taxon>Formicoidea</taxon>
        <taxon>Formicidae</taxon>
        <taxon>Myrmicinae</taxon>
        <taxon>Pogonomyrmex</taxon>
    </lineage>
</organism>
<feature type="region of interest" description="Disordered" evidence="1">
    <location>
        <begin position="197"/>
        <end position="216"/>
    </location>
</feature>